<name>A0ABQ0LL44_MYCCL</name>
<accession>A0ABQ0LL44</accession>
<feature type="compositionally biased region" description="Basic residues" evidence="1">
    <location>
        <begin position="448"/>
        <end position="460"/>
    </location>
</feature>
<sequence>METDPADSETDMRGGRAGHLLVHRLRLRKRERFGARRLVPLSHSSSSTSTSNILPARTNCPRQLKHGRDEGSWSTTSDPPSESNRLTLEQHCRPPDPSVPVARCTRRRCCRATTFAVPSPFLPPCPPTSLPKIWSLLQVRSSGPRYPQQTHTSVDRTTLSDCTVTGRCSYKTRRGCRKSLTTVIRVAERHPTTNCGLTNQPRVRGPNSRIAESGSGQRRGECLSSAYSSLRTNLDPSQCRVHDAQPVVVAFVATAGWELLSSETGTIVLVSVCWERCVNDRQQHAQRFAGPQLGLETPPLRPSYHSTSPTHPSRWFRQRTTTRTRRARRAQRVFYGTGDIDTEREGALRSEWGPIARALPSTSVLSCRDGRRVWWRGKMSDAPPAVVEKGPGSSAFRVFLPRIRQQNRLDVEGQTRADIVVAYVGLSDSALDNRPPRYERPGDNAKVASRRYREKVHRPAGAHENQARMAMRAHGA</sequence>
<evidence type="ECO:0000313" key="3">
    <source>
        <dbReference type="Proteomes" id="UP000815677"/>
    </source>
</evidence>
<feature type="region of interest" description="Disordered" evidence="1">
    <location>
        <begin position="303"/>
        <end position="322"/>
    </location>
</feature>
<feature type="region of interest" description="Disordered" evidence="1">
    <location>
        <begin position="194"/>
        <end position="219"/>
    </location>
</feature>
<keyword evidence="3" id="KW-1185">Reference proteome</keyword>
<feature type="compositionally biased region" description="Basic and acidic residues" evidence="1">
    <location>
        <begin position="434"/>
        <end position="443"/>
    </location>
</feature>
<gene>
    <name evidence="2" type="ORF">MCHLO_08461</name>
</gene>
<proteinExistence type="predicted"/>
<dbReference type="EMBL" id="DF847119">
    <property type="protein sequence ID" value="GAT51309.1"/>
    <property type="molecule type" value="Genomic_DNA"/>
</dbReference>
<evidence type="ECO:0000313" key="2">
    <source>
        <dbReference type="EMBL" id="GAT51309.1"/>
    </source>
</evidence>
<protein>
    <submittedName>
        <fullName evidence="2">Uncharacterized protein</fullName>
    </submittedName>
</protein>
<reference evidence="2" key="1">
    <citation type="submission" date="2014-09" db="EMBL/GenBank/DDBJ databases">
        <title>Genome sequence of the luminous mushroom Mycena chlorophos for searching fungal bioluminescence genes.</title>
        <authorList>
            <person name="Tanaka Y."/>
            <person name="Kasuga D."/>
            <person name="Oba Y."/>
            <person name="Hase S."/>
            <person name="Sato K."/>
            <person name="Oba Y."/>
            <person name="Sakakibara Y."/>
        </authorList>
    </citation>
    <scope>NUCLEOTIDE SEQUENCE</scope>
</reference>
<feature type="compositionally biased region" description="Low complexity" evidence="1">
    <location>
        <begin position="40"/>
        <end position="51"/>
    </location>
</feature>
<organism evidence="2 3">
    <name type="scientific">Mycena chlorophos</name>
    <name type="common">Agaric fungus</name>
    <name type="synonym">Agaricus chlorophos</name>
    <dbReference type="NCBI Taxonomy" id="658473"/>
    <lineage>
        <taxon>Eukaryota</taxon>
        <taxon>Fungi</taxon>
        <taxon>Dikarya</taxon>
        <taxon>Basidiomycota</taxon>
        <taxon>Agaricomycotina</taxon>
        <taxon>Agaricomycetes</taxon>
        <taxon>Agaricomycetidae</taxon>
        <taxon>Agaricales</taxon>
        <taxon>Marasmiineae</taxon>
        <taxon>Mycenaceae</taxon>
        <taxon>Mycena</taxon>
    </lineage>
</organism>
<feature type="compositionally biased region" description="Polar residues" evidence="1">
    <location>
        <begin position="72"/>
        <end position="87"/>
    </location>
</feature>
<evidence type="ECO:0000256" key="1">
    <source>
        <dbReference type="SAM" id="MobiDB-lite"/>
    </source>
</evidence>
<feature type="compositionally biased region" description="Low complexity" evidence="1">
    <location>
        <begin position="303"/>
        <end position="313"/>
    </location>
</feature>
<dbReference type="Proteomes" id="UP000815677">
    <property type="component" value="Unassembled WGS sequence"/>
</dbReference>
<feature type="region of interest" description="Disordered" evidence="1">
    <location>
        <begin position="431"/>
        <end position="476"/>
    </location>
</feature>
<feature type="region of interest" description="Disordered" evidence="1">
    <location>
        <begin position="40"/>
        <end position="91"/>
    </location>
</feature>